<organism evidence="1 2">
    <name type="scientific">Scleroderma citrinum Foug A</name>
    <dbReference type="NCBI Taxonomy" id="1036808"/>
    <lineage>
        <taxon>Eukaryota</taxon>
        <taxon>Fungi</taxon>
        <taxon>Dikarya</taxon>
        <taxon>Basidiomycota</taxon>
        <taxon>Agaricomycotina</taxon>
        <taxon>Agaricomycetes</taxon>
        <taxon>Agaricomycetidae</taxon>
        <taxon>Boletales</taxon>
        <taxon>Sclerodermatineae</taxon>
        <taxon>Sclerodermataceae</taxon>
        <taxon>Scleroderma</taxon>
    </lineage>
</organism>
<accession>A0A0C3DEL8</accession>
<evidence type="ECO:0000313" key="1">
    <source>
        <dbReference type="EMBL" id="KIM54829.1"/>
    </source>
</evidence>
<dbReference type="HOGENOM" id="CLU_2470400_0_0_1"/>
<sequence>MVGRLKFGRFHPHLTADTMHINFEAILDKLISCLLPALAVTNQWSACFLRMPHHTTPLIGLLSGLQRPITRISLREDSSFSALTQNCY</sequence>
<dbReference type="EMBL" id="KN822146">
    <property type="protein sequence ID" value="KIM54829.1"/>
    <property type="molecule type" value="Genomic_DNA"/>
</dbReference>
<reference evidence="2" key="2">
    <citation type="submission" date="2015-01" db="EMBL/GenBank/DDBJ databases">
        <title>Evolutionary Origins and Diversification of the Mycorrhizal Mutualists.</title>
        <authorList>
            <consortium name="DOE Joint Genome Institute"/>
            <consortium name="Mycorrhizal Genomics Consortium"/>
            <person name="Kohler A."/>
            <person name="Kuo A."/>
            <person name="Nagy L.G."/>
            <person name="Floudas D."/>
            <person name="Copeland A."/>
            <person name="Barry K.W."/>
            <person name="Cichocki N."/>
            <person name="Veneault-Fourrey C."/>
            <person name="LaButti K."/>
            <person name="Lindquist E.A."/>
            <person name="Lipzen A."/>
            <person name="Lundell T."/>
            <person name="Morin E."/>
            <person name="Murat C."/>
            <person name="Riley R."/>
            <person name="Ohm R."/>
            <person name="Sun H."/>
            <person name="Tunlid A."/>
            <person name="Henrissat B."/>
            <person name="Grigoriev I.V."/>
            <person name="Hibbett D.S."/>
            <person name="Martin F."/>
        </authorList>
    </citation>
    <scope>NUCLEOTIDE SEQUENCE [LARGE SCALE GENOMIC DNA]</scope>
    <source>
        <strain evidence="2">Foug A</strain>
    </source>
</reference>
<dbReference type="AlphaFoldDB" id="A0A0C3DEL8"/>
<protein>
    <submittedName>
        <fullName evidence="1">Uncharacterized protein</fullName>
    </submittedName>
</protein>
<evidence type="ECO:0000313" key="2">
    <source>
        <dbReference type="Proteomes" id="UP000053989"/>
    </source>
</evidence>
<dbReference type="Proteomes" id="UP000053989">
    <property type="component" value="Unassembled WGS sequence"/>
</dbReference>
<dbReference type="InParanoid" id="A0A0C3DEL8"/>
<keyword evidence="2" id="KW-1185">Reference proteome</keyword>
<proteinExistence type="predicted"/>
<gene>
    <name evidence="1" type="ORF">SCLCIDRAFT_338448</name>
</gene>
<reference evidence="1 2" key="1">
    <citation type="submission" date="2014-04" db="EMBL/GenBank/DDBJ databases">
        <authorList>
            <consortium name="DOE Joint Genome Institute"/>
            <person name="Kuo A."/>
            <person name="Kohler A."/>
            <person name="Nagy L.G."/>
            <person name="Floudas D."/>
            <person name="Copeland A."/>
            <person name="Barry K.W."/>
            <person name="Cichocki N."/>
            <person name="Veneault-Fourrey C."/>
            <person name="LaButti K."/>
            <person name="Lindquist E.A."/>
            <person name="Lipzen A."/>
            <person name="Lundell T."/>
            <person name="Morin E."/>
            <person name="Murat C."/>
            <person name="Sun H."/>
            <person name="Tunlid A."/>
            <person name="Henrissat B."/>
            <person name="Grigoriev I.V."/>
            <person name="Hibbett D.S."/>
            <person name="Martin F."/>
            <person name="Nordberg H.P."/>
            <person name="Cantor M.N."/>
            <person name="Hua S.X."/>
        </authorList>
    </citation>
    <scope>NUCLEOTIDE SEQUENCE [LARGE SCALE GENOMIC DNA]</scope>
    <source>
        <strain evidence="1 2">Foug A</strain>
    </source>
</reference>
<name>A0A0C3DEL8_9AGAM</name>